<organism evidence="2 3">
    <name type="scientific">Candidatus Manganitrophus noduliformans</name>
    <dbReference type="NCBI Taxonomy" id="2606439"/>
    <lineage>
        <taxon>Bacteria</taxon>
        <taxon>Pseudomonadati</taxon>
        <taxon>Nitrospirota</taxon>
        <taxon>Nitrospiria</taxon>
        <taxon>Candidatus Troglogloeales</taxon>
        <taxon>Candidatus Manganitrophaceae</taxon>
        <taxon>Candidatus Manganitrophus</taxon>
    </lineage>
</organism>
<keyword evidence="3" id="KW-1185">Reference proteome</keyword>
<dbReference type="RefSeq" id="WP_168063424.1">
    <property type="nucleotide sequence ID" value="NZ_VTOW01000007.1"/>
</dbReference>
<keyword evidence="1" id="KW-0472">Membrane</keyword>
<evidence type="ECO:0000256" key="1">
    <source>
        <dbReference type="SAM" id="Phobius"/>
    </source>
</evidence>
<evidence type="ECO:0000313" key="3">
    <source>
        <dbReference type="Proteomes" id="UP000534783"/>
    </source>
</evidence>
<dbReference type="Proteomes" id="UP000534783">
    <property type="component" value="Unassembled WGS sequence"/>
</dbReference>
<feature type="transmembrane region" description="Helical" evidence="1">
    <location>
        <begin position="21"/>
        <end position="40"/>
    </location>
</feature>
<evidence type="ECO:0000313" key="2">
    <source>
        <dbReference type="EMBL" id="NKE73467.1"/>
    </source>
</evidence>
<sequence length="358" mass="39843">MRSRIFEQAGRGTPHSILSRRGLLIMILSLLLLAVFIFGWRSEAGGEARAIEFEPQSGCDQIEAIEGESIYLRSASFECDLAAGKLTARLDPSVAVIRIYVNGKFWRAQYVGSSDPESLRQSMNEAKIGANRLTVPENLTTREMEERAGRSVDSFRSDETQDRIKRGQEAIGRRFHPDASDSLNREIPARPPAGILPSSERIYLFISSSLPQETLRTYAAALARLHDPNIVMVLRGYVGGMKRSKPLQEFAMGILLKNPDCLAHKTACERFSVRLEIDPNLFRRYNIHQVPALVYVPSIRVSEDSGGEGLIENAEVGTYYHIDGDASFEFLIGQIQEKSGSGALRRIATALQSERIAE</sequence>
<accession>A0A7X6DU59</accession>
<comment type="caution">
    <text evidence="2">The sequence shown here is derived from an EMBL/GenBank/DDBJ whole genome shotgun (WGS) entry which is preliminary data.</text>
</comment>
<keyword evidence="1" id="KW-0812">Transmembrane</keyword>
<name>A0A7X6DU59_9BACT</name>
<dbReference type="EMBL" id="VTOW01000007">
    <property type="protein sequence ID" value="NKE73467.1"/>
    <property type="molecule type" value="Genomic_DNA"/>
</dbReference>
<proteinExistence type="predicted"/>
<dbReference type="InterPro" id="IPR019106">
    <property type="entry name" value="T4SS_TrbC"/>
</dbReference>
<gene>
    <name evidence="2" type="ORF">MNODULE_22155</name>
</gene>
<protein>
    <recommendedName>
        <fullName evidence="4">Type-F conjugative transfer system pilin assembly protein TrbC</fullName>
    </recommendedName>
</protein>
<dbReference type="Pfam" id="PF09673">
    <property type="entry name" value="TrbC_Ftype"/>
    <property type="match status" value="1"/>
</dbReference>
<reference evidence="2 3" key="1">
    <citation type="journal article" date="2020" name="Nature">
        <title>Bacterial chemolithoautotrophy via manganese oxidation.</title>
        <authorList>
            <person name="Yu H."/>
            <person name="Leadbetter J.R."/>
        </authorList>
    </citation>
    <scope>NUCLEOTIDE SEQUENCE [LARGE SCALE GENOMIC DNA]</scope>
    <source>
        <strain evidence="2 3">Mn-1</strain>
    </source>
</reference>
<keyword evidence="1" id="KW-1133">Transmembrane helix</keyword>
<dbReference type="AlphaFoldDB" id="A0A7X6DU59"/>
<evidence type="ECO:0008006" key="4">
    <source>
        <dbReference type="Google" id="ProtNLM"/>
    </source>
</evidence>